<evidence type="ECO:0000313" key="2">
    <source>
        <dbReference type="Proteomes" id="UP000280834"/>
    </source>
</evidence>
<organism evidence="3">
    <name type="scientific">Brugia timori</name>
    <dbReference type="NCBI Taxonomy" id="42155"/>
    <lineage>
        <taxon>Eukaryota</taxon>
        <taxon>Metazoa</taxon>
        <taxon>Ecdysozoa</taxon>
        <taxon>Nematoda</taxon>
        <taxon>Chromadorea</taxon>
        <taxon>Rhabditida</taxon>
        <taxon>Spirurina</taxon>
        <taxon>Spiruromorpha</taxon>
        <taxon>Filarioidea</taxon>
        <taxon>Onchocercidae</taxon>
        <taxon>Brugia</taxon>
    </lineage>
</organism>
<proteinExistence type="predicted"/>
<gene>
    <name evidence="1" type="ORF">BTMF_LOCUS7996</name>
</gene>
<protein>
    <submittedName>
        <fullName evidence="3">Zf-Sec23_Sec24 domain-containing protein</fullName>
    </submittedName>
</protein>
<dbReference type="WBParaSite" id="BTMF_0000994501-mRNA-1">
    <property type="protein sequence ID" value="BTMF_0000994501-mRNA-1"/>
    <property type="gene ID" value="BTMF_0000994501"/>
</dbReference>
<reference evidence="1 2" key="2">
    <citation type="submission" date="2018-11" db="EMBL/GenBank/DDBJ databases">
        <authorList>
            <consortium name="Pathogen Informatics"/>
        </authorList>
    </citation>
    <scope>NUCLEOTIDE SEQUENCE [LARGE SCALE GENOMIC DNA]</scope>
</reference>
<dbReference type="Proteomes" id="UP000280834">
    <property type="component" value="Unassembled WGS sequence"/>
</dbReference>
<accession>A0A0R3QQG0</accession>
<name>A0A0R3QQG0_9BILA</name>
<keyword evidence="2" id="KW-1185">Reference proteome</keyword>
<evidence type="ECO:0000313" key="1">
    <source>
        <dbReference type="EMBL" id="VDO26577.1"/>
    </source>
</evidence>
<dbReference type="STRING" id="42155.A0A0R3QQG0"/>
<evidence type="ECO:0000313" key="3">
    <source>
        <dbReference type="WBParaSite" id="BTMF_0000994501-mRNA-1"/>
    </source>
</evidence>
<sequence>MANSSASIQSTFDISKFTRPISELLFSTTDNRIQPLLPLFSLPFPNQYPINLITNDITFSRGLCPICGRIYGSFKDFQVSVYRSFFCPILGFYPFI</sequence>
<dbReference type="AlphaFoldDB" id="A0A0R3QQG0"/>
<dbReference type="EMBL" id="UZAG01016191">
    <property type="protein sequence ID" value="VDO26577.1"/>
    <property type="molecule type" value="Genomic_DNA"/>
</dbReference>
<reference evidence="3" key="1">
    <citation type="submission" date="2017-02" db="UniProtKB">
        <authorList>
            <consortium name="WormBaseParasite"/>
        </authorList>
    </citation>
    <scope>IDENTIFICATION</scope>
</reference>